<dbReference type="Gene3D" id="2.170.15.10">
    <property type="entry name" value="Proaerolysin, chain A, domain 3"/>
    <property type="match status" value="1"/>
</dbReference>
<dbReference type="Proteomes" id="UP000694872">
    <property type="component" value="Unplaced"/>
</dbReference>
<gene>
    <name evidence="2" type="primary">LOC106125791</name>
</gene>
<evidence type="ECO:0000256" key="1">
    <source>
        <dbReference type="SAM" id="SignalP"/>
    </source>
</evidence>
<proteinExistence type="predicted"/>
<evidence type="ECO:0000313" key="2">
    <source>
        <dbReference type="RefSeq" id="XP_013178598.1"/>
    </source>
</evidence>
<name>A0AAJ6ZSY1_PAPXU</name>
<dbReference type="CDD" id="cd20235">
    <property type="entry name" value="PFM_spherulin-2a-like"/>
    <property type="match status" value="1"/>
</dbReference>
<dbReference type="SUPFAM" id="SSF56973">
    <property type="entry name" value="Aerolisin/ETX pore-forming domain"/>
    <property type="match status" value="1"/>
</dbReference>
<reference evidence="2" key="1">
    <citation type="submission" date="2025-08" db="UniProtKB">
        <authorList>
            <consortium name="RefSeq"/>
        </authorList>
    </citation>
    <scope>IDENTIFICATION</scope>
</reference>
<feature type="signal peptide" evidence="1">
    <location>
        <begin position="1"/>
        <end position="18"/>
    </location>
</feature>
<feature type="chain" id="PRO_5042542738" evidence="1">
    <location>
        <begin position="19"/>
        <end position="293"/>
    </location>
</feature>
<protein>
    <submittedName>
        <fullName evidence="2">Spherulin-2A-like</fullName>
    </submittedName>
</protein>
<sequence length="293" mass="32359">MFKLKLLLFLIVLTVVESKISIDVNIGNTPNNITINYSGFEVNVIGKKEIELFKISNANIKQAVKEHYGRKPNNVYLKSPTPWGDLYKKYKWEEVSRVLTVKSAIIKSINKKQIIILSHDFENVSNNTIKVNTGISQTVENTITTSWAKSKETTISQDIEYEVNVMFGKAAGKTGISFTSTWGESEERSESVTISASSSVETELKPGQAATAVLSASKGSLEVEVLYLATLRGNVVVNYKSAYKGHHFFGPSVDGVMKSGGIDNEVIIKEIINIGFYTEANLKVYDKVSGETL</sequence>
<organism evidence="2">
    <name type="scientific">Papilio xuthus</name>
    <name type="common">Asian swallowtail butterfly</name>
    <dbReference type="NCBI Taxonomy" id="66420"/>
    <lineage>
        <taxon>Eukaryota</taxon>
        <taxon>Metazoa</taxon>
        <taxon>Ecdysozoa</taxon>
        <taxon>Arthropoda</taxon>
        <taxon>Hexapoda</taxon>
        <taxon>Insecta</taxon>
        <taxon>Pterygota</taxon>
        <taxon>Neoptera</taxon>
        <taxon>Endopterygota</taxon>
        <taxon>Lepidoptera</taxon>
        <taxon>Glossata</taxon>
        <taxon>Ditrysia</taxon>
        <taxon>Papilionoidea</taxon>
        <taxon>Papilionidae</taxon>
        <taxon>Papilioninae</taxon>
        <taxon>Papilio</taxon>
    </lineage>
</organism>
<dbReference type="AlphaFoldDB" id="A0AAJ6ZSY1"/>
<dbReference type="KEGG" id="pxu:106125791"/>
<accession>A0AAJ6ZSY1</accession>
<keyword evidence="1" id="KW-0732">Signal</keyword>
<dbReference type="GeneID" id="106125791"/>
<dbReference type="RefSeq" id="XP_013178598.1">
    <property type="nucleotide sequence ID" value="XM_013323144.1"/>
</dbReference>